<comment type="subcellular location">
    <subcellularLocation>
        <location evidence="4">Cytoplasm</location>
    </subcellularLocation>
</comment>
<protein>
    <recommendedName>
        <fullName evidence="4 5">Peptide chain release factor 2</fullName>
        <shortName evidence="4">RF-2</shortName>
    </recommendedName>
</protein>
<dbReference type="EMBL" id="JBHSWI010000001">
    <property type="protein sequence ID" value="MFC6644747.1"/>
    <property type="molecule type" value="Genomic_DNA"/>
</dbReference>
<dbReference type="RefSeq" id="WP_263372699.1">
    <property type="nucleotide sequence ID" value="NZ_JAGSYD010000006.1"/>
</dbReference>
<keyword evidence="4" id="KW-0963">Cytoplasm</keyword>
<dbReference type="InterPro" id="IPR000352">
    <property type="entry name" value="Pep_chain_release_fac_I"/>
</dbReference>
<dbReference type="SMART" id="SM00937">
    <property type="entry name" value="PCRF"/>
    <property type="match status" value="1"/>
</dbReference>
<feature type="domain" description="Prokaryotic-type class I peptide chain release factors" evidence="6">
    <location>
        <begin position="242"/>
        <end position="258"/>
    </location>
</feature>
<evidence type="ECO:0000313" key="8">
    <source>
        <dbReference type="Proteomes" id="UP001596391"/>
    </source>
</evidence>
<evidence type="ECO:0000313" key="7">
    <source>
        <dbReference type="EMBL" id="MFC6644747.1"/>
    </source>
</evidence>
<comment type="caution">
    <text evidence="7">The sequence shown here is derived from an EMBL/GenBank/DDBJ whole genome shotgun (WGS) entry which is preliminary data.</text>
</comment>
<comment type="function">
    <text evidence="4">Peptide chain release factor 2 directs the termination of translation in response to the peptide chain termination codons UGA and UAA.</text>
</comment>
<dbReference type="InterPro" id="IPR005139">
    <property type="entry name" value="PCRF"/>
</dbReference>
<name>A0ABW1Z5Z8_9BACT</name>
<dbReference type="Pfam" id="PF00472">
    <property type="entry name" value="RF-1"/>
    <property type="match status" value="1"/>
</dbReference>
<evidence type="ECO:0000256" key="2">
    <source>
        <dbReference type="ARBA" id="ARBA00022481"/>
    </source>
</evidence>
<sequence>MLTDLEFAYSPVREKVRDLREYLDSSRLKTELQKVETQISDPGVWADAARSQPLMRERKRLESQLNDDAELARRSDDIEAYFDLMREGEDSVEADAQREITALAEFAEQMESRTMLSEESDPLNAIVTVHPGAGGTESQDWAEMLMRMYLRWAERQGFKTEINEIQDGDEAGIKSATFTITGEFAFGLLSGETGVHRLVRISPFDSAKRRHTSFASVYVSPEIDDSIVIDIAPNDLRIDTYRSGGKGGQHVNTTDSAVRITHLPTGIVAGCQNERSQHKNKEKAMKMLRSRLYEYEMEKKRAATKKVEDSKLEINFGSQIRSYVLQPYRMAKDLRTRVEVGDVDKVLDGDLEPFIRGYLKLRREGGVPAAVADDDEL</sequence>
<dbReference type="InterPro" id="IPR045853">
    <property type="entry name" value="Pep_chain_release_fac_I_sf"/>
</dbReference>
<keyword evidence="2 4" id="KW-0488">Methylation</keyword>
<gene>
    <name evidence="4 7" type="primary">prfB</name>
    <name evidence="7" type="ORF">ACFQBQ_03895</name>
</gene>
<evidence type="ECO:0000259" key="6">
    <source>
        <dbReference type="PROSITE" id="PS00745"/>
    </source>
</evidence>
<dbReference type="HAMAP" id="MF_00094">
    <property type="entry name" value="Rel_fac_2"/>
    <property type="match status" value="1"/>
</dbReference>
<evidence type="ECO:0000256" key="3">
    <source>
        <dbReference type="ARBA" id="ARBA00022917"/>
    </source>
</evidence>
<accession>A0ABW1Z5Z8</accession>
<dbReference type="SUPFAM" id="SSF75620">
    <property type="entry name" value="Release factor"/>
    <property type="match status" value="1"/>
</dbReference>
<reference evidence="8" key="1">
    <citation type="journal article" date="2019" name="Int. J. Syst. Evol. Microbiol.">
        <title>The Global Catalogue of Microorganisms (GCM) 10K type strain sequencing project: providing services to taxonomists for standard genome sequencing and annotation.</title>
        <authorList>
            <consortium name="The Broad Institute Genomics Platform"/>
            <consortium name="The Broad Institute Genome Sequencing Center for Infectious Disease"/>
            <person name="Wu L."/>
            <person name="Ma J."/>
        </authorList>
    </citation>
    <scope>NUCLEOTIDE SEQUENCE [LARGE SCALE GENOMIC DNA]</scope>
    <source>
        <strain evidence="8">CGMCC 1.16026</strain>
    </source>
</reference>
<dbReference type="PANTHER" id="PTHR43116">
    <property type="entry name" value="PEPTIDE CHAIN RELEASE FACTOR 2"/>
    <property type="match status" value="1"/>
</dbReference>
<evidence type="ECO:0000256" key="5">
    <source>
        <dbReference type="NCBIfam" id="TIGR00020"/>
    </source>
</evidence>
<comment type="similarity">
    <text evidence="1 4">Belongs to the prokaryotic/mitochondrial release factor family.</text>
</comment>
<proteinExistence type="inferred from homology"/>
<dbReference type="NCBIfam" id="TIGR00020">
    <property type="entry name" value="prfB"/>
    <property type="match status" value="1"/>
</dbReference>
<dbReference type="PANTHER" id="PTHR43116:SF3">
    <property type="entry name" value="CLASS I PEPTIDE CHAIN RELEASE FACTOR"/>
    <property type="match status" value="1"/>
</dbReference>
<dbReference type="Proteomes" id="UP001596391">
    <property type="component" value="Unassembled WGS sequence"/>
</dbReference>
<dbReference type="Gene3D" id="3.30.160.20">
    <property type="match status" value="1"/>
</dbReference>
<comment type="PTM">
    <text evidence="4">Methylated by PrmC. Methylation increases the termination efficiency of RF2.</text>
</comment>
<organism evidence="7 8">
    <name type="scientific">Granulicella cerasi</name>
    <dbReference type="NCBI Taxonomy" id="741063"/>
    <lineage>
        <taxon>Bacteria</taxon>
        <taxon>Pseudomonadati</taxon>
        <taxon>Acidobacteriota</taxon>
        <taxon>Terriglobia</taxon>
        <taxon>Terriglobales</taxon>
        <taxon>Acidobacteriaceae</taxon>
        <taxon>Granulicella</taxon>
    </lineage>
</organism>
<keyword evidence="8" id="KW-1185">Reference proteome</keyword>
<dbReference type="InterPro" id="IPR004374">
    <property type="entry name" value="PrfB"/>
</dbReference>
<evidence type="ECO:0000256" key="4">
    <source>
        <dbReference type="HAMAP-Rule" id="MF_00094"/>
    </source>
</evidence>
<keyword evidence="3 4" id="KW-0648">Protein biosynthesis</keyword>
<feature type="modified residue" description="N5-methylglutamine" evidence="4">
    <location>
        <position position="249"/>
    </location>
</feature>
<dbReference type="PROSITE" id="PS00745">
    <property type="entry name" value="RF_PROK_I"/>
    <property type="match status" value="1"/>
</dbReference>
<dbReference type="Pfam" id="PF03462">
    <property type="entry name" value="PCRF"/>
    <property type="match status" value="1"/>
</dbReference>
<dbReference type="Gene3D" id="1.20.58.410">
    <property type="entry name" value="Release factor"/>
    <property type="match status" value="1"/>
</dbReference>
<dbReference type="Gene3D" id="3.30.70.1660">
    <property type="match status" value="1"/>
</dbReference>
<evidence type="ECO:0000256" key="1">
    <source>
        <dbReference type="ARBA" id="ARBA00010835"/>
    </source>
</evidence>